<dbReference type="AlphaFoldDB" id="A0AAU8K1S7"/>
<dbReference type="InterPro" id="IPR050267">
    <property type="entry name" value="Anti-sigma-factor_SerPK"/>
</dbReference>
<keyword evidence="1" id="KW-0808">Transferase</keyword>
<accession>A0AAU8K1S7</accession>
<protein>
    <submittedName>
        <fullName evidence="3">ATP-binding protein</fullName>
    </submittedName>
</protein>
<keyword evidence="1" id="KW-0723">Serine/threonine-protein kinase</keyword>
<dbReference type="GO" id="GO:0005524">
    <property type="term" value="F:ATP binding"/>
    <property type="evidence" value="ECO:0007669"/>
    <property type="project" value="UniProtKB-KW"/>
</dbReference>
<dbReference type="InterPro" id="IPR036890">
    <property type="entry name" value="HATPase_C_sf"/>
</dbReference>
<keyword evidence="3" id="KW-0067">ATP-binding</keyword>
<dbReference type="EMBL" id="CP159872">
    <property type="protein sequence ID" value="XCM82155.1"/>
    <property type="molecule type" value="Genomic_DNA"/>
</dbReference>
<name>A0AAU8K1S7_9ACTN</name>
<keyword evidence="1" id="KW-0418">Kinase</keyword>
<dbReference type="PANTHER" id="PTHR35526">
    <property type="entry name" value="ANTI-SIGMA-F FACTOR RSBW-RELATED"/>
    <property type="match status" value="1"/>
</dbReference>
<dbReference type="GO" id="GO:0004674">
    <property type="term" value="F:protein serine/threonine kinase activity"/>
    <property type="evidence" value="ECO:0007669"/>
    <property type="project" value="UniProtKB-KW"/>
</dbReference>
<sequence length="144" mass="14886">MAVADPPQLALRYGLRLPTVPASVPEARRRVRACLAEHGLGPEHALTDTVLLVTSELVTNSVRHAAAHSPVVVVGLTVGPDELVLAVHDAHPSCPRALDAPHEDGSGGWGLDLVDQLATLAGGSLAAVPDRDAGGKTMVVRLPL</sequence>
<gene>
    <name evidence="3" type="ORF">ABWK59_26235</name>
</gene>
<proteinExistence type="predicted"/>
<dbReference type="Gene3D" id="3.30.565.10">
    <property type="entry name" value="Histidine kinase-like ATPase, C-terminal domain"/>
    <property type="match status" value="1"/>
</dbReference>
<dbReference type="SUPFAM" id="SSF55874">
    <property type="entry name" value="ATPase domain of HSP90 chaperone/DNA topoisomerase II/histidine kinase"/>
    <property type="match status" value="1"/>
</dbReference>
<dbReference type="PANTHER" id="PTHR35526:SF3">
    <property type="entry name" value="ANTI-SIGMA-F FACTOR RSBW"/>
    <property type="match status" value="1"/>
</dbReference>
<evidence type="ECO:0000259" key="2">
    <source>
        <dbReference type="Pfam" id="PF13581"/>
    </source>
</evidence>
<dbReference type="Pfam" id="PF13581">
    <property type="entry name" value="HATPase_c_2"/>
    <property type="match status" value="1"/>
</dbReference>
<feature type="domain" description="Histidine kinase/HSP90-like ATPase" evidence="2">
    <location>
        <begin position="18"/>
        <end position="118"/>
    </location>
</feature>
<dbReference type="RefSeq" id="WP_354643082.1">
    <property type="nucleotide sequence ID" value="NZ_CP159872.1"/>
</dbReference>
<dbReference type="InterPro" id="IPR003594">
    <property type="entry name" value="HATPase_dom"/>
</dbReference>
<dbReference type="KEGG" id="kcm:ABWK59_26235"/>
<dbReference type="CDD" id="cd16936">
    <property type="entry name" value="HATPase_RsbW-like"/>
    <property type="match status" value="1"/>
</dbReference>
<organism evidence="3">
    <name type="scientific">Kitasatospora camelliae</name>
    <dbReference type="NCBI Taxonomy" id="3156397"/>
    <lineage>
        <taxon>Bacteria</taxon>
        <taxon>Bacillati</taxon>
        <taxon>Actinomycetota</taxon>
        <taxon>Actinomycetes</taxon>
        <taxon>Kitasatosporales</taxon>
        <taxon>Streptomycetaceae</taxon>
        <taxon>Kitasatospora</taxon>
    </lineage>
</organism>
<reference evidence="3" key="1">
    <citation type="submission" date="2024-06" db="EMBL/GenBank/DDBJ databases">
        <title>The genome sequences of Kitasatospora sp. strain HUAS MG31.</title>
        <authorList>
            <person name="Mo P."/>
        </authorList>
    </citation>
    <scope>NUCLEOTIDE SEQUENCE</scope>
    <source>
        <strain evidence="3">HUAS MG31</strain>
    </source>
</reference>
<evidence type="ECO:0000256" key="1">
    <source>
        <dbReference type="ARBA" id="ARBA00022527"/>
    </source>
</evidence>
<keyword evidence="3" id="KW-0547">Nucleotide-binding</keyword>
<evidence type="ECO:0000313" key="3">
    <source>
        <dbReference type="EMBL" id="XCM82155.1"/>
    </source>
</evidence>